<protein>
    <submittedName>
        <fullName evidence="1">Uncharacterized protein</fullName>
    </submittedName>
</protein>
<accession>A0A7N0T2P5</accession>
<reference evidence="1" key="1">
    <citation type="submission" date="2021-01" db="UniProtKB">
        <authorList>
            <consortium name="EnsemblPlants"/>
        </authorList>
    </citation>
    <scope>IDENTIFICATION</scope>
</reference>
<name>A0A7N0T2P5_KALFE</name>
<organism evidence="1 2">
    <name type="scientific">Kalanchoe fedtschenkoi</name>
    <name type="common">Lavender scallops</name>
    <name type="synonym">South American air plant</name>
    <dbReference type="NCBI Taxonomy" id="63787"/>
    <lineage>
        <taxon>Eukaryota</taxon>
        <taxon>Viridiplantae</taxon>
        <taxon>Streptophyta</taxon>
        <taxon>Embryophyta</taxon>
        <taxon>Tracheophyta</taxon>
        <taxon>Spermatophyta</taxon>
        <taxon>Magnoliopsida</taxon>
        <taxon>eudicotyledons</taxon>
        <taxon>Gunneridae</taxon>
        <taxon>Pentapetalae</taxon>
        <taxon>Saxifragales</taxon>
        <taxon>Crassulaceae</taxon>
        <taxon>Kalanchoe</taxon>
    </lineage>
</organism>
<sequence>MTITPKKNNSRLRDGVSQDDDFILVRIHRASEPWCIYKSTEGPMEEVPLNKCAFVQVCLRKLRFRDSDLAEPGFHFWSGSTYIATSRLGFKDALTDHTGTHKIPVNGENKNQICDVVLLHSPRSDGTLNVSRADRARAILSTTTALRRTPEILTHWLSSGKHL</sequence>
<proteinExistence type="predicted"/>
<dbReference type="Gramene" id="Kaladp0019s0051.1.v1.1">
    <property type="protein sequence ID" value="Kaladp0019s0051.1.v1.1"/>
    <property type="gene ID" value="Kaladp0019s0051.v1.1"/>
</dbReference>
<dbReference type="EnsemblPlants" id="Kaladp0019s0051.1.v1.1">
    <property type="protein sequence ID" value="Kaladp0019s0051.1.v1.1"/>
    <property type="gene ID" value="Kaladp0019s0051.v1.1"/>
</dbReference>
<keyword evidence="2" id="KW-1185">Reference proteome</keyword>
<evidence type="ECO:0000313" key="1">
    <source>
        <dbReference type="EnsemblPlants" id="Kaladp0019s0051.1.v1.1"/>
    </source>
</evidence>
<dbReference type="Proteomes" id="UP000594263">
    <property type="component" value="Unplaced"/>
</dbReference>
<dbReference type="AlphaFoldDB" id="A0A7N0T2P5"/>
<evidence type="ECO:0000313" key="2">
    <source>
        <dbReference type="Proteomes" id="UP000594263"/>
    </source>
</evidence>